<dbReference type="PANTHER" id="PTHR10587:SF78">
    <property type="entry name" value="PEPTIDOGLYCAN-N-ACETYLMURAMIC ACID DEACETYLASE PDAA"/>
    <property type="match status" value="1"/>
</dbReference>
<dbReference type="Proteomes" id="UP000824089">
    <property type="component" value="Unassembled WGS sequence"/>
</dbReference>
<dbReference type="Pfam" id="PF01522">
    <property type="entry name" value="Polysacc_deac_1"/>
    <property type="match status" value="1"/>
</dbReference>
<reference evidence="2" key="2">
    <citation type="journal article" date="2021" name="PeerJ">
        <title>Extensive microbial diversity within the chicken gut microbiome revealed by metagenomics and culture.</title>
        <authorList>
            <person name="Gilroy R."/>
            <person name="Ravi A."/>
            <person name="Getino M."/>
            <person name="Pursley I."/>
            <person name="Horton D.L."/>
            <person name="Alikhan N.F."/>
            <person name="Baker D."/>
            <person name="Gharbi K."/>
            <person name="Hall N."/>
            <person name="Watson M."/>
            <person name="Adriaenssens E.M."/>
            <person name="Foster-Nyarko E."/>
            <person name="Jarju S."/>
            <person name="Secka A."/>
            <person name="Antonio M."/>
            <person name="Oren A."/>
            <person name="Chaudhuri R.R."/>
            <person name="La Ragione R."/>
            <person name="Hildebrand F."/>
            <person name="Pallen M.J."/>
        </authorList>
    </citation>
    <scope>NUCLEOTIDE SEQUENCE</scope>
    <source>
        <strain evidence="2">CHK195-4489</strain>
    </source>
</reference>
<dbReference type="Gene3D" id="3.20.20.370">
    <property type="entry name" value="Glycoside hydrolase/deacetylase"/>
    <property type="match status" value="1"/>
</dbReference>
<dbReference type="InterPro" id="IPR011330">
    <property type="entry name" value="Glyco_hydro/deAcase_b/a-brl"/>
</dbReference>
<evidence type="ECO:0000313" key="3">
    <source>
        <dbReference type="Proteomes" id="UP000824089"/>
    </source>
</evidence>
<sequence length="273" mass="31373">MRSKLYIAMPVLLLMALLTYPVLQIFYEAEENPYSVEIVETSTNSDKSICRWGLCRGKNGSIPEAAQDDTEILLSGGGLYLGDVNENKMYLTFDEGYENGYTEAILDTLKQENVKAIFFITGDYFDKNDAIIRRMLEEGHEVGNHTMRHYSLPELNYEKCENEILELDRLFYNKFGRHMRFLRPPKGEYNSQVLEIANSLNYKCIMWSFAYKDWLTDEQKGADYAFQSVTENFHNGAVLLLHAVSKDNADALASIIQEARRQGYEFGDPEDLA</sequence>
<dbReference type="EMBL" id="DVMM01000208">
    <property type="protein sequence ID" value="HIU30483.1"/>
    <property type="molecule type" value="Genomic_DNA"/>
</dbReference>
<reference evidence="2" key="1">
    <citation type="submission" date="2020-10" db="EMBL/GenBank/DDBJ databases">
        <authorList>
            <person name="Gilroy R."/>
        </authorList>
    </citation>
    <scope>NUCLEOTIDE SEQUENCE</scope>
    <source>
        <strain evidence="2">CHK195-4489</strain>
    </source>
</reference>
<protein>
    <submittedName>
        <fullName evidence="2">Polysaccharide deacetylase family protein</fullName>
    </submittedName>
</protein>
<dbReference type="GO" id="GO:0005975">
    <property type="term" value="P:carbohydrate metabolic process"/>
    <property type="evidence" value="ECO:0007669"/>
    <property type="project" value="InterPro"/>
</dbReference>
<proteinExistence type="predicted"/>
<dbReference type="AlphaFoldDB" id="A0A9D1IB04"/>
<dbReference type="InterPro" id="IPR050248">
    <property type="entry name" value="Polysacc_deacetylase_ArnD"/>
</dbReference>
<feature type="domain" description="NodB homology" evidence="1">
    <location>
        <begin position="87"/>
        <end position="267"/>
    </location>
</feature>
<dbReference type="InterPro" id="IPR002509">
    <property type="entry name" value="NODB_dom"/>
</dbReference>
<evidence type="ECO:0000313" key="2">
    <source>
        <dbReference type="EMBL" id="HIU30483.1"/>
    </source>
</evidence>
<dbReference type="GO" id="GO:0016810">
    <property type="term" value="F:hydrolase activity, acting on carbon-nitrogen (but not peptide) bonds"/>
    <property type="evidence" value="ECO:0007669"/>
    <property type="project" value="InterPro"/>
</dbReference>
<evidence type="ECO:0000259" key="1">
    <source>
        <dbReference type="PROSITE" id="PS51677"/>
    </source>
</evidence>
<name>A0A9D1IB04_9CLOT</name>
<dbReference type="PANTHER" id="PTHR10587">
    <property type="entry name" value="GLYCOSYL TRANSFERASE-RELATED"/>
    <property type="match status" value="1"/>
</dbReference>
<accession>A0A9D1IB04</accession>
<comment type="caution">
    <text evidence="2">The sequence shown here is derived from an EMBL/GenBank/DDBJ whole genome shotgun (WGS) entry which is preliminary data.</text>
</comment>
<dbReference type="GO" id="GO:0016020">
    <property type="term" value="C:membrane"/>
    <property type="evidence" value="ECO:0007669"/>
    <property type="project" value="TreeGrafter"/>
</dbReference>
<organism evidence="2 3">
    <name type="scientific">Candidatus Egerieisoma faecipullorum</name>
    <dbReference type="NCBI Taxonomy" id="2840963"/>
    <lineage>
        <taxon>Bacteria</taxon>
        <taxon>Bacillati</taxon>
        <taxon>Bacillota</taxon>
        <taxon>Clostridia</taxon>
        <taxon>Eubacteriales</taxon>
        <taxon>Clostridiaceae</taxon>
        <taxon>Clostridiaceae incertae sedis</taxon>
        <taxon>Candidatus Egerieisoma</taxon>
    </lineage>
</organism>
<dbReference type="PROSITE" id="PS51677">
    <property type="entry name" value="NODB"/>
    <property type="match status" value="1"/>
</dbReference>
<dbReference type="SUPFAM" id="SSF88713">
    <property type="entry name" value="Glycoside hydrolase/deacetylase"/>
    <property type="match status" value="1"/>
</dbReference>
<gene>
    <name evidence="2" type="ORF">IAD50_09350</name>
</gene>